<dbReference type="PANTHER" id="PTHR43827:SF3">
    <property type="entry name" value="NADP-DEPENDENT OXIDOREDUCTASE DOMAIN-CONTAINING PROTEIN"/>
    <property type="match status" value="1"/>
</dbReference>
<dbReference type="CDD" id="cd19071">
    <property type="entry name" value="AKR_AKR1-5-like"/>
    <property type="match status" value="1"/>
</dbReference>
<keyword evidence="2" id="KW-0521">NADP</keyword>
<dbReference type="InterPro" id="IPR023210">
    <property type="entry name" value="NADP_OxRdtase_dom"/>
</dbReference>
<dbReference type="PANTHER" id="PTHR43827">
    <property type="entry name" value="2,5-DIKETO-D-GLUCONIC ACID REDUCTASE"/>
    <property type="match status" value="1"/>
</dbReference>
<feature type="domain" description="NADP-dependent oxidoreductase" evidence="7">
    <location>
        <begin position="15"/>
        <end position="263"/>
    </location>
</feature>
<reference evidence="8 9" key="1">
    <citation type="submission" date="2015-10" db="EMBL/GenBank/DDBJ databases">
        <authorList>
            <person name="Gilbert D.G."/>
        </authorList>
    </citation>
    <scope>NUCLEOTIDE SEQUENCE [LARGE SCALE GENOMIC DNA]</scope>
    <source>
        <strain evidence="9">HZ-22</strain>
    </source>
</reference>
<evidence type="ECO:0000259" key="7">
    <source>
        <dbReference type="Pfam" id="PF00248"/>
    </source>
</evidence>
<dbReference type="InterPro" id="IPR018170">
    <property type="entry name" value="Aldo/ket_reductase_CS"/>
</dbReference>
<dbReference type="AlphaFoldDB" id="A0A0P0DC42"/>
<dbReference type="EMBL" id="CP012898">
    <property type="protein sequence ID" value="ALJ06527.1"/>
    <property type="molecule type" value="Genomic_DNA"/>
</dbReference>
<proteinExistence type="inferred from homology"/>
<dbReference type="OrthoDB" id="9804790at2"/>
<feature type="binding site" evidence="5">
    <location>
        <position position="106"/>
    </location>
    <ligand>
        <name>substrate</name>
    </ligand>
</feature>
<evidence type="ECO:0000256" key="4">
    <source>
        <dbReference type="PIRSR" id="PIRSR000097-1"/>
    </source>
</evidence>
<evidence type="ECO:0000256" key="2">
    <source>
        <dbReference type="ARBA" id="ARBA00022857"/>
    </source>
</evidence>
<evidence type="ECO:0000256" key="3">
    <source>
        <dbReference type="ARBA" id="ARBA00023002"/>
    </source>
</evidence>
<dbReference type="PATRIC" id="fig|1736674.3.peg.3255"/>
<dbReference type="PIRSF" id="PIRSF000097">
    <property type="entry name" value="AKR"/>
    <property type="match status" value="1"/>
</dbReference>
<dbReference type="RefSeq" id="WP_054730688.1">
    <property type="nucleotide sequence ID" value="NZ_CP012898.1"/>
</dbReference>
<dbReference type="PRINTS" id="PR00069">
    <property type="entry name" value="ALDKETRDTASE"/>
</dbReference>
<evidence type="ECO:0000313" key="9">
    <source>
        <dbReference type="Proteomes" id="UP000057981"/>
    </source>
</evidence>
<dbReference type="STRING" id="1736674.APS56_15910"/>
<dbReference type="PROSITE" id="PS00062">
    <property type="entry name" value="ALDOKETO_REDUCTASE_2"/>
    <property type="match status" value="1"/>
</dbReference>
<accession>A0A0P0DC42</accession>
<dbReference type="FunFam" id="3.20.20.100:FF:000015">
    <property type="entry name" value="Oxidoreductase, aldo/keto reductase family"/>
    <property type="match status" value="1"/>
</dbReference>
<keyword evidence="9" id="KW-1185">Reference proteome</keyword>
<comment type="similarity">
    <text evidence="1">Belongs to the aldo/keto reductase family.</text>
</comment>
<name>A0A0P0DC42_9FLAO</name>
<dbReference type="Proteomes" id="UP000057981">
    <property type="component" value="Chromosome"/>
</dbReference>
<protein>
    <submittedName>
        <fullName evidence="8">Oxidoreductase</fullName>
    </submittedName>
</protein>
<keyword evidence="3" id="KW-0560">Oxidoreductase</keyword>
<dbReference type="InterPro" id="IPR020471">
    <property type="entry name" value="AKR"/>
</dbReference>
<evidence type="ECO:0000313" key="8">
    <source>
        <dbReference type="EMBL" id="ALJ06527.1"/>
    </source>
</evidence>
<organism evidence="8 9">
    <name type="scientific">Pseudalgibacter alginicilyticus</name>
    <dbReference type="NCBI Taxonomy" id="1736674"/>
    <lineage>
        <taxon>Bacteria</taxon>
        <taxon>Pseudomonadati</taxon>
        <taxon>Bacteroidota</taxon>
        <taxon>Flavobacteriia</taxon>
        <taxon>Flavobacteriales</taxon>
        <taxon>Flavobacteriaceae</taxon>
        <taxon>Pseudalgibacter</taxon>
    </lineage>
</organism>
<dbReference type="InterPro" id="IPR036812">
    <property type="entry name" value="NAD(P)_OxRdtase_dom_sf"/>
</dbReference>
<evidence type="ECO:0000256" key="1">
    <source>
        <dbReference type="ARBA" id="ARBA00007905"/>
    </source>
</evidence>
<feature type="site" description="Lowers pKa of active site Tyr" evidence="6">
    <location>
        <position position="73"/>
    </location>
</feature>
<evidence type="ECO:0000256" key="5">
    <source>
        <dbReference type="PIRSR" id="PIRSR000097-2"/>
    </source>
</evidence>
<dbReference type="Pfam" id="PF00248">
    <property type="entry name" value="Aldo_ket_red"/>
    <property type="match status" value="1"/>
</dbReference>
<evidence type="ECO:0000256" key="6">
    <source>
        <dbReference type="PIRSR" id="PIRSR000097-3"/>
    </source>
</evidence>
<sequence length="284" mass="32747">MKEIVLNDGNKLPIIGFGTYKSTEQEGIQSIKNALKIGYRMFDTAAKYNNEKEVGTAIHESGFDRKEIIITTKLWRENLGYEATKKAFNKSLKTLKLDYIDLYLIHWPANARNYDDWQKTNADTWRAMEELQADGKIKSIGLSNFWQEHLEALFLTANVAPAINQIEFHPGYWQPELTEFCKSNDIMVESWSPLARGKVFGNEVIQSLAKHHHKSIAQICLRWITQHGVISIPKSNTLKRIEDNFNIFDFKLSDKEMLLINELPEMGFSGELPNIWPDVLDIKN</sequence>
<dbReference type="SUPFAM" id="SSF51430">
    <property type="entry name" value="NAD(P)-linked oxidoreductase"/>
    <property type="match status" value="1"/>
</dbReference>
<dbReference type="KEGG" id="ahz:APS56_15910"/>
<gene>
    <name evidence="8" type="ORF">APS56_15910</name>
</gene>
<dbReference type="GO" id="GO:0016616">
    <property type="term" value="F:oxidoreductase activity, acting on the CH-OH group of donors, NAD or NADP as acceptor"/>
    <property type="evidence" value="ECO:0007669"/>
    <property type="project" value="UniProtKB-ARBA"/>
</dbReference>
<dbReference type="Gene3D" id="3.20.20.100">
    <property type="entry name" value="NADP-dependent oxidoreductase domain"/>
    <property type="match status" value="1"/>
</dbReference>
<feature type="active site" description="Proton donor" evidence="4">
    <location>
        <position position="48"/>
    </location>
</feature>